<feature type="compositionally biased region" description="Basic and acidic residues" evidence="2">
    <location>
        <begin position="612"/>
        <end position="626"/>
    </location>
</feature>
<dbReference type="Proteomes" id="UP001215151">
    <property type="component" value="Unassembled WGS sequence"/>
</dbReference>
<evidence type="ECO:0000259" key="3">
    <source>
        <dbReference type="Pfam" id="PF05183"/>
    </source>
</evidence>
<comment type="similarity">
    <text evidence="1">Belongs to the RdRP family.</text>
</comment>
<dbReference type="EC" id="2.7.7.48" evidence="1"/>
<accession>A0AAD7XCQ1</accession>
<dbReference type="InterPro" id="IPR007855">
    <property type="entry name" value="RDRP"/>
</dbReference>
<feature type="region of interest" description="Disordered" evidence="2">
    <location>
        <begin position="599"/>
        <end position="626"/>
    </location>
</feature>
<dbReference type="Pfam" id="PF05183">
    <property type="entry name" value="RdRP"/>
    <property type="match status" value="1"/>
</dbReference>
<feature type="domain" description="RDRP core" evidence="3">
    <location>
        <begin position="7"/>
        <end position="519"/>
    </location>
</feature>
<feature type="compositionally biased region" description="Basic and acidic residues" evidence="2">
    <location>
        <begin position="761"/>
        <end position="781"/>
    </location>
</feature>
<keyword evidence="1" id="KW-0808">Transferase</keyword>
<evidence type="ECO:0000313" key="5">
    <source>
        <dbReference type="Proteomes" id="UP001215151"/>
    </source>
</evidence>
<feature type="compositionally biased region" description="Polar residues" evidence="2">
    <location>
        <begin position="969"/>
        <end position="981"/>
    </location>
</feature>
<feature type="compositionally biased region" description="Polar residues" evidence="2">
    <location>
        <begin position="988"/>
        <end position="1002"/>
    </location>
</feature>
<sequence length="1084" mass="121900">MVDDTTRFLLVSVGKKVEDHVLRRTLSCWVHEGVEIDHERYRFLGFTESQVKEGKLMFFREDHEWTVERLLHSFGNLVPIYLNYGYGKYSARLGLSFSSTQESINASQRIHSAIPSEAAIQIPDLFAVDGSVHTDGCGIIRDSIAARLCTEHDLPSDTTVFQIRRGGIKGLLVRYPDVDFERLCGRSSHRGWIAYRPSMLKYDGGPTILEINNHNAHPMPARLNVQFMLLLLSLGVPFEVFQRLLQDQFDIVGRIITDREHALRYIKGELDAGIEDDFNQSIYNMLLAQHDLSEPYARHRLQTFQKTQYDTLRRKMCLRIPDSCYLFGVVDEAGVLEPDEVYINLPNRSGVLVRDVIVARNPSYHPGDIRKLRAVDHSSLRHHRNCIVFSRTAPRSVPDTIASGDLDGDMYFVCWEPTLLPPATIEPLKRSPALSAAQITSRQLRSDNRQPTRMAQSAIETFIQLRFNRLLGRMANEWQRQAEKTSMLAKAELPLQLVPLIESALDIMKSGEDLAKLDKQFKRLCSHYAPTMPDNFTSPIEVLRSMIPTADVSPPRPLVCDPSLSLQNEDPDLWREYTAEAKRVMPQFNGSLREAIQLDRESDTSGVAATPHDPRDRLPRHSDQVRKDYQSRYFGGRPSVRSGDASVIDLASAWYYYGYSKQKEAFAWLGERYLNEIKALSSNGYRPVMYVGARNAVAQDRPTARSRIAREDSGATLVEQPAPFRVSRHVGDTAMDTDVDEQDSVPAHKRSSPPTGCGARRRSDYEAIPDRRRGRCPRELEQQSQLEPPRVSVITNPKPREPVAAHYNVPCVHLTGHMWRIVITNGSARRYMCYDCGYRVCERKENGYWVPSSAVFAEPVSYAPSQPTTVPLGPPPVSEQVVNASPAPSSSRLYQDLARDPAPYEDTDVEDSSSDDMSIYHSAAEEQFTPRLPDPPSPRRSAAASRPSDASSSPGGSTHVLRLPASSRGDASTPISRPQHASSRRISRNTTAESLTSHESQQPTPPVDEEAVASASVPSALLVSRNPKPSHPVASEVDPCPRFSMHSWSTKGSNGSVRRYTCKHCQLVVKERKHGFPEVWKPEY</sequence>
<reference evidence="4" key="1">
    <citation type="submission" date="2022-11" db="EMBL/GenBank/DDBJ databases">
        <title>Genome Sequence of Cubamyces cubensis.</title>
        <authorList>
            <person name="Buettner E."/>
        </authorList>
    </citation>
    <scope>NUCLEOTIDE SEQUENCE</scope>
    <source>
        <strain evidence="4">MPL-01</strain>
    </source>
</reference>
<organism evidence="4 5">
    <name type="scientific">Trametes cubensis</name>
    <dbReference type="NCBI Taxonomy" id="1111947"/>
    <lineage>
        <taxon>Eukaryota</taxon>
        <taxon>Fungi</taxon>
        <taxon>Dikarya</taxon>
        <taxon>Basidiomycota</taxon>
        <taxon>Agaricomycotina</taxon>
        <taxon>Agaricomycetes</taxon>
        <taxon>Polyporales</taxon>
        <taxon>Polyporaceae</taxon>
        <taxon>Trametes</taxon>
    </lineage>
</organism>
<gene>
    <name evidence="4" type="ORF">ONZ51_g1702</name>
</gene>
<dbReference type="GO" id="GO:0003723">
    <property type="term" value="F:RNA binding"/>
    <property type="evidence" value="ECO:0007669"/>
    <property type="project" value="UniProtKB-KW"/>
</dbReference>
<keyword evidence="1" id="KW-0694">RNA-binding</keyword>
<dbReference type="PANTHER" id="PTHR23079">
    <property type="entry name" value="RNA-DEPENDENT RNA POLYMERASE"/>
    <property type="match status" value="1"/>
</dbReference>
<name>A0AAD7XCQ1_9APHY</name>
<evidence type="ECO:0000313" key="4">
    <source>
        <dbReference type="EMBL" id="KAJ8495436.1"/>
    </source>
</evidence>
<dbReference type="AlphaFoldDB" id="A0AAD7XCQ1"/>
<feature type="region of interest" description="Disordered" evidence="2">
    <location>
        <begin position="925"/>
        <end position="1042"/>
    </location>
</feature>
<evidence type="ECO:0000256" key="2">
    <source>
        <dbReference type="SAM" id="MobiDB-lite"/>
    </source>
</evidence>
<dbReference type="PANTHER" id="PTHR23079:SF55">
    <property type="entry name" value="RNA-DIRECTED RNA POLYMERASE"/>
    <property type="match status" value="1"/>
</dbReference>
<proteinExistence type="inferred from homology"/>
<dbReference type="GO" id="GO:0031380">
    <property type="term" value="C:nuclear RNA-directed RNA polymerase complex"/>
    <property type="evidence" value="ECO:0007669"/>
    <property type="project" value="TreeGrafter"/>
</dbReference>
<keyword evidence="5" id="KW-1185">Reference proteome</keyword>
<comment type="caution">
    <text evidence="4">The sequence shown here is derived from an EMBL/GenBank/DDBJ whole genome shotgun (WGS) entry which is preliminary data.</text>
</comment>
<feature type="region of interest" description="Disordered" evidence="2">
    <location>
        <begin position="864"/>
        <end position="895"/>
    </location>
</feature>
<dbReference type="EMBL" id="JAPEVG010000024">
    <property type="protein sequence ID" value="KAJ8495436.1"/>
    <property type="molecule type" value="Genomic_DNA"/>
</dbReference>
<dbReference type="GO" id="GO:0003968">
    <property type="term" value="F:RNA-directed RNA polymerase activity"/>
    <property type="evidence" value="ECO:0007669"/>
    <property type="project" value="UniProtKB-KW"/>
</dbReference>
<keyword evidence="1" id="KW-0696">RNA-directed RNA polymerase</keyword>
<feature type="compositionally biased region" description="Low complexity" evidence="2">
    <location>
        <begin position="939"/>
        <end position="954"/>
    </location>
</feature>
<evidence type="ECO:0000256" key="1">
    <source>
        <dbReference type="RuleBase" id="RU363098"/>
    </source>
</evidence>
<comment type="catalytic activity">
    <reaction evidence="1">
        <text>RNA(n) + a ribonucleoside 5'-triphosphate = RNA(n+1) + diphosphate</text>
        <dbReference type="Rhea" id="RHEA:21248"/>
        <dbReference type="Rhea" id="RHEA-COMP:14527"/>
        <dbReference type="Rhea" id="RHEA-COMP:17342"/>
        <dbReference type="ChEBI" id="CHEBI:33019"/>
        <dbReference type="ChEBI" id="CHEBI:61557"/>
        <dbReference type="ChEBI" id="CHEBI:140395"/>
        <dbReference type="EC" id="2.7.7.48"/>
    </reaction>
</comment>
<dbReference type="GO" id="GO:0030422">
    <property type="term" value="P:siRNA processing"/>
    <property type="evidence" value="ECO:0007669"/>
    <property type="project" value="TreeGrafter"/>
</dbReference>
<feature type="compositionally biased region" description="Polar residues" evidence="2">
    <location>
        <begin position="880"/>
        <end position="893"/>
    </location>
</feature>
<feature type="region of interest" description="Disordered" evidence="2">
    <location>
        <begin position="736"/>
        <end position="798"/>
    </location>
</feature>
<protein>
    <recommendedName>
        <fullName evidence="1">RNA-dependent RNA polymerase</fullName>
        <ecNumber evidence="1">2.7.7.48</ecNumber>
    </recommendedName>
</protein>
<feature type="compositionally biased region" description="Low complexity" evidence="2">
    <location>
        <begin position="1012"/>
        <end position="1024"/>
    </location>
</feature>
<dbReference type="InterPro" id="IPR057596">
    <property type="entry name" value="RDRP_core"/>
</dbReference>
<keyword evidence="1" id="KW-0548">Nucleotidyltransferase</keyword>